<protein>
    <submittedName>
        <fullName evidence="1">Uncharacterized protein</fullName>
    </submittedName>
</protein>
<name>A0A438IVV7_VITVI</name>
<evidence type="ECO:0000313" key="1">
    <source>
        <dbReference type="EMBL" id="RVX00879.1"/>
    </source>
</evidence>
<dbReference type="AlphaFoldDB" id="A0A438IVV7"/>
<reference evidence="1 2" key="1">
    <citation type="journal article" date="2018" name="PLoS Genet.">
        <title>Population sequencing reveals clonal diversity and ancestral inbreeding in the grapevine cultivar Chardonnay.</title>
        <authorList>
            <person name="Roach M.J."/>
            <person name="Johnson D.L."/>
            <person name="Bohlmann J."/>
            <person name="van Vuuren H.J."/>
            <person name="Jones S.J."/>
            <person name="Pretorius I.S."/>
            <person name="Schmidt S.A."/>
            <person name="Borneman A.R."/>
        </authorList>
    </citation>
    <scope>NUCLEOTIDE SEQUENCE [LARGE SCALE GENOMIC DNA]</scope>
    <source>
        <strain evidence="2">cv. Chardonnay</strain>
        <tissue evidence="1">Leaf</tissue>
    </source>
</reference>
<evidence type="ECO:0000313" key="2">
    <source>
        <dbReference type="Proteomes" id="UP000288805"/>
    </source>
</evidence>
<comment type="caution">
    <text evidence="1">The sequence shown here is derived from an EMBL/GenBank/DDBJ whole genome shotgun (WGS) entry which is preliminary data.</text>
</comment>
<accession>A0A438IVV7</accession>
<dbReference type="Proteomes" id="UP000288805">
    <property type="component" value="Unassembled WGS sequence"/>
</dbReference>
<dbReference type="EMBL" id="QGNW01000079">
    <property type="protein sequence ID" value="RVX00879.1"/>
    <property type="molecule type" value="Genomic_DNA"/>
</dbReference>
<organism evidence="1 2">
    <name type="scientific">Vitis vinifera</name>
    <name type="common">Grape</name>
    <dbReference type="NCBI Taxonomy" id="29760"/>
    <lineage>
        <taxon>Eukaryota</taxon>
        <taxon>Viridiplantae</taxon>
        <taxon>Streptophyta</taxon>
        <taxon>Embryophyta</taxon>
        <taxon>Tracheophyta</taxon>
        <taxon>Spermatophyta</taxon>
        <taxon>Magnoliopsida</taxon>
        <taxon>eudicotyledons</taxon>
        <taxon>Gunneridae</taxon>
        <taxon>Pentapetalae</taxon>
        <taxon>rosids</taxon>
        <taxon>Vitales</taxon>
        <taxon>Vitaceae</taxon>
        <taxon>Viteae</taxon>
        <taxon>Vitis</taxon>
    </lineage>
</organism>
<sequence>MQGRSSSNSSEVELTPAKLDRLLKKHEQGMSTPSRSRSSIVGGEDYFVWSERMERCQQENDWQMQSLHRQMKRLKQANEELLAQMSTSGPFQSQHP</sequence>
<gene>
    <name evidence="1" type="ORF">CK203_026435</name>
</gene>
<proteinExistence type="predicted"/>